<dbReference type="EMBL" id="OQ709218">
    <property type="protein sequence ID" value="WGH21533.1"/>
    <property type="molecule type" value="Genomic_DNA"/>
</dbReference>
<sequence>MLLTAYRRAPSVYRLRPGTKLDSYGDPVESWDTPERTLLRNATVQSVSVFNPEDEGVARHIIRGQKTLYAPGAVDLTANDRIEADGVIWRVDGDPVTREGLASTVYTTAALERVSIGG</sequence>
<proteinExistence type="predicted"/>
<dbReference type="Proteomes" id="UP001224915">
    <property type="component" value="Segment"/>
</dbReference>
<protein>
    <submittedName>
        <fullName evidence="1">Head-to-tail stopper</fullName>
    </submittedName>
</protein>
<organism evidence="1 2">
    <name type="scientific">Arthrobacter phage Ascela</name>
    <dbReference type="NCBI Taxonomy" id="3038360"/>
    <lineage>
        <taxon>Viruses</taxon>
        <taxon>Duplodnaviria</taxon>
        <taxon>Heunggongvirae</taxon>
        <taxon>Uroviricota</taxon>
        <taxon>Caudoviricetes</taxon>
        <taxon>Casidaviridae</taxon>
        <taxon>Yangvirus</taxon>
        <taxon>Yangvirus ascela</taxon>
    </lineage>
</organism>
<dbReference type="PROSITE" id="PS00698">
    <property type="entry name" value="GH9_3"/>
    <property type="match status" value="1"/>
</dbReference>
<name>A0AAF0K1Q2_9CAUD</name>
<dbReference type="InterPro" id="IPR033126">
    <property type="entry name" value="Glyco_hydro_9_Asp/Glu_AS"/>
</dbReference>
<evidence type="ECO:0000313" key="2">
    <source>
        <dbReference type="Proteomes" id="UP001224915"/>
    </source>
</evidence>
<evidence type="ECO:0000313" key="1">
    <source>
        <dbReference type="EMBL" id="WGH21533.1"/>
    </source>
</evidence>
<accession>A0AAF0K1Q2</accession>
<gene>
    <name evidence="1" type="primary">10</name>
    <name evidence="1" type="ORF">SEA_ASCELA_10</name>
</gene>
<keyword evidence="2" id="KW-1185">Reference proteome</keyword>
<reference evidence="1 2" key="1">
    <citation type="submission" date="2023-03" db="EMBL/GenBank/DDBJ databases">
        <authorList>
            <person name="Kanak A."/>
            <person name="Audrey N."/>
            <person name="Garlena R.A."/>
            <person name="Russell D.A."/>
            <person name="Jacobs-Sera D."/>
            <person name="Hatfull G.F."/>
        </authorList>
    </citation>
    <scope>NUCLEOTIDE SEQUENCE [LARGE SCALE GENOMIC DNA]</scope>
</reference>